<dbReference type="EMBL" id="JBHSZG010000001">
    <property type="protein sequence ID" value="MFC7136149.1"/>
    <property type="molecule type" value="Genomic_DNA"/>
</dbReference>
<dbReference type="Proteomes" id="UP001596368">
    <property type="component" value="Unassembled WGS sequence"/>
</dbReference>
<protein>
    <submittedName>
        <fullName evidence="2">Uncharacterized protein</fullName>
    </submittedName>
</protein>
<feature type="compositionally biased region" description="Polar residues" evidence="1">
    <location>
        <begin position="108"/>
        <end position="124"/>
    </location>
</feature>
<sequence length="251" mass="26227">MGHRHTTEPTPSDARATTTRRTLLATGALAVGGLSGCLGRVAGAVTETGAAPAAFYAGDRRVTGADGGGDADDTHRAYHPGRTTVRHVPSRIRGDLGPFSGRLDLDGWTTSAGTRAQNHNSSRSNRTEPVAFDEFEDDDSDGDGVGDGTEEDVELLFDYLGDEPTIAERFVVSVPDARLPGGAALAAELTPARLVAYLTGDPDDGLCRRARRGEGSSTATSPAGTSSRRGWSRRTTRVASYASVRAPMAPS</sequence>
<feature type="compositionally biased region" description="Acidic residues" evidence="1">
    <location>
        <begin position="131"/>
        <end position="149"/>
    </location>
</feature>
<dbReference type="InterPro" id="IPR006311">
    <property type="entry name" value="TAT_signal"/>
</dbReference>
<organism evidence="2 3">
    <name type="scientific">Halobaculum litoreum</name>
    <dbReference type="NCBI Taxonomy" id="3031998"/>
    <lineage>
        <taxon>Archaea</taxon>
        <taxon>Methanobacteriati</taxon>
        <taxon>Methanobacteriota</taxon>
        <taxon>Stenosarchaea group</taxon>
        <taxon>Halobacteria</taxon>
        <taxon>Halobacteriales</taxon>
        <taxon>Haloferacaceae</taxon>
        <taxon>Halobaculum</taxon>
    </lineage>
</organism>
<name>A0ABD5XVH6_9EURY</name>
<feature type="region of interest" description="Disordered" evidence="1">
    <location>
        <begin position="108"/>
        <end position="149"/>
    </location>
</feature>
<accession>A0ABD5XVH6</accession>
<evidence type="ECO:0000313" key="3">
    <source>
        <dbReference type="Proteomes" id="UP001596368"/>
    </source>
</evidence>
<proteinExistence type="predicted"/>
<evidence type="ECO:0000313" key="2">
    <source>
        <dbReference type="EMBL" id="MFC7136149.1"/>
    </source>
</evidence>
<dbReference type="AlphaFoldDB" id="A0ABD5XVH6"/>
<feature type="region of interest" description="Disordered" evidence="1">
    <location>
        <begin position="208"/>
        <end position="251"/>
    </location>
</feature>
<evidence type="ECO:0000256" key="1">
    <source>
        <dbReference type="SAM" id="MobiDB-lite"/>
    </source>
</evidence>
<comment type="caution">
    <text evidence="2">The sequence shown here is derived from an EMBL/GenBank/DDBJ whole genome shotgun (WGS) entry which is preliminary data.</text>
</comment>
<keyword evidence="3" id="KW-1185">Reference proteome</keyword>
<dbReference type="PROSITE" id="PS51318">
    <property type="entry name" value="TAT"/>
    <property type="match status" value="1"/>
</dbReference>
<gene>
    <name evidence="2" type="ORF">ACFQRB_05465</name>
</gene>
<reference evidence="2 3" key="1">
    <citation type="journal article" date="2019" name="Int. J. Syst. Evol. Microbiol.">
        <title>The Global Catalogue of Microorganisms (GCM) 10K type strain sequencing project: providing services to taxonomists for standard genome sequencing and annotation.</title>
        <authorList>
            <consortium name="The Broad Institute Genomics Platform"/>
            <consortium name="The Broad Institute Genome Sequencing Center for Infectious Disease"/>
            <person name="Wu L."/>
            <person name="Ma J."/>
        </authorList>
    </citation>
    <scope>NUCLEOTIDE SEQUENCE [LARGE SCALE GENOMIC DNA]</scope>
    <source>
        <strain evidence="2 3">DT92</strain>
    </source>
</reference>
<feature type="compositionally biased region" description="Low complexity" evidence="1">
    <location>
        <begin position="215"/>
        <end position="229"/>
    </location>
</feature>